<reference evidence="1 2" key="1">
    <citation type="submission" date="2023-05" db="EMBL/GenBank/DDBJ databases">
        <title>Novel species of genus Flectobacillus isolated from stream in China.</title>
        <authorList>
            <person name="Lu H."/>
        </authorList>
    </citation>
    <scope>NUCLEOTIDE SEQUENCE [LARGE SCALE GENOMIC DNA]</scope>
    <source>
        <strain evidence="1 2">KCTC 42575</strain>
    </source>
</reference>
<sequence>MKIIISLIVLLKLTVCSTLLAQELPMSKSKLQPELEIQFELWRVLDRANFKKCGSYMFSIKFELDKKSGRFKNLKFSENLLDTAIISSVRKALYNKESIWILKNCKKNNPSLLFLLPISIGIHKEEGACNHIPSSNFEDMPGVRESLDFKSMITFPKTEYATDSAVYKDDIFSVPKVKFVGMTLNPIVCGVKYK</sequence>
<dbReference type="RefSeq" id="WP_283346719.1">
    <property type="nucleotide sequence ID" value="NZ_JASHIF010000030.1"/>
</dbReference>
<proteinExistence type="predicted"/>
<organism evidence="1 2">
    <name type="scientific">Flectobacillus roseus</name>
    <dbReference type="NCBI Taxonomy" id="502259"/>
    <lineage>
        <taxon>Bacteria</taxon>
        <taxon>Pseudomonadati</taxon>
        <taxon>Bacteroidota</taxon>
        <taxon>Cytophagia</taxon>
        <taxon>Cytophagales</taxon>
        <taxon>Flectobacillaceae</taxon>
        <taxon>Flectobacillus</taxon>
    </lineage>
</organism>
<keyword evidence="2" id="KW-1185">Reference proteome</keyword>
<comment type="caution">
    <text evidence="1">The sequence shown here is derived from an EMBL/GenBank/DDBJ whole genome shotgun (WGS) entry which is preliminary data.</text>
</comment>
<dbReference type="Proteomes" id="UP001236507">
    <property type="component" value="Unassembled WGS sequence"/>
</dbReference>
<name>A0ABT6YFW0_9BACT</name>
<protein>
    <submittedName>
        <fullName evidence="1">Uncharacterized protein</fullName>
    </submittedName>
</protein>
<accession>A0ABT6YFW0</accession>
<gene>
    <name evidence="1" type="ORF">QM524_24810</name>
</gene>
<evidence type="ECO:0000313" key="1">
    <source>
        <dbReference type="EMBL" id="MDI9862469.1"/>
    </source>
</evidence>
<evidence type="ECO:0000313" key="2">
    <source>
        <dbReference type="Proteomes" id="UP001236507"/>
    </source>
</evidence>
<dbReference type="EMBL" id="JASHIF010000030">
    <property type="protein sequence ID" value="MDI9862469.1"/>
    <property type="molecule type" value="Genomic_DNA"/>
</dbReference>